<dbReference type="InterPro" id="IPR036388">
    <property type="entry name" value="WH-like_DNA-bd_sf"/>
</dbReference>
<dbReference type="PANTHER" id="PTHR23131">
    <property type="entry name" value="ENDORIBONUCLEASE LACTB2"/>
    <property type="match status" value="1"/>
</dbReference>
<dbReference type="RefSeq" id="WP_242289666.1">
    <property type="nucleotide sequence ID" value="NZ_JAKKSL010000009.1"/>
</dbReference>
<dbReference type="SUPFAM" id="SSF56281">
    <property type="entry name" value="Metallo-hydrolase/oxidoreductase"/>
    <property type="match status" value="1"/>
</dbReference>
<keyword evidence="3" id="KW-1185">Reference proteome</keyword>
<dbReference type="Pfam" id="PF00753">
    <property type="entry name" value="Lactamase_B"/>
    <property type="match status" value="1"/>
</dbReference>
<dbReference type="InterPro" id="IPR036866">
    <property type="entry name" value="RibonucZ/Hydroxyglut_hydro"/>
</dbReference>
<name>A0ABS9X7N7_9GAMM</name>
<accession>A0ABS9X7N7</accession>
<dbReference type="Pfam" id="PF21221">
    <property type="entry name" value="B_lactamase-like_C"/>
    <property type="match status" value="1"/>
</dbReference>
<proteinExistence type="predicted"/>
<dbReference type="InterPro" id="IPR001279">
    <property type="entry name" value="Metallo-B-lactamas"/>
</dbReference>
<organism evidence="2 3">
    <name type="scientific">Colwellia maritima</name>
    <dbReference type="NCBI Taxonomy" id="2912588"/>
    <lineage>
        <taxon>Bacteria</taxon>
        <taxon>Pseudomonadati</taxon>
        <taxon>Pseudomonadota</taxon>
        <taxon>Gammaproteobacteria</taxon>
        <taxon>Alteromonadales</taxon>
        <taxon>Colwelliaceae</taxon>
        <taxon>Colwellia</taxon>
    </lineage>
</organism>
<dbReference type="InterPro" id="IPR050662">
    <property type="entry name" value="Sec-metab_biosynth-thioest"/>
</dbReference>
<dbReference type="InterPro" id="IPR048933">
    <property type="entry name" value="B_lactamase-like_C"/>
</dbReference>
<dbReference type="Gene3D" id="3.60.15.10">
    <property type="entry name" value="Ribonuclease Z/Hydroxyacylglutathione hydrolase-like"/>
    <property type="match status" value="1"/>
</dbReference>
<feature type="domain" description="Metallo-beta-lactamase" evidence="1">
    <location>
        <begin position="37"/>
        <end position="253"/>
    </location>
</feature>
<dbReference type="Gene3D" id="1.10.10.10">
    <property type="entry name" value="Winged helix-like DNA-binding domain superfamily/Winged helix DNA-binding domain"/>
    <property type="match status" value="1"/>
</dbReference>
<evidence type="ECO:0000313" key="3">
    <source>
        <dbReference type="Proteomes" id="UP001139646"/>
    </source>
</evidence>
<gene>
    <name evidence="2" type="ORF">L3081_25990</name>
</gene>
<reference evidence="2" key="1">
    <citation type="submission" date="2022-01" db="EMBL/GenBank/DDBJ databases">
        <title>Colwellia maritima, isolated from seawater.</title>
        <authorList>
            <person name="Kristyanto S."/>
            <person name="Jung J."/>
            <person name="Jeon C.O."/>
        </authorList>
    </citation>
    <scope>NUCLEOTIDE SEQUENCE</scope>
    <source>
        <strain evidence="2">MSW7</strain>
    </source>
</reference>
<dbReference type="PANTHER" id="PTHR23131:SF4">
    <property type="entry name" value="METALLO-BETA-LACTAMASE SUPERFAMILY POTEIN"/>
    <property type="match status" value="1"/>
</dbReference>
<comment type="caution">
    <text evidence="2">The sequence shown here is derived from an EMBL/GenBank/DDBJ whole genome shotgun (WGS) entry which is preliminary data.</text>
</comment>
<dbReference type="Proteomes" id="UP001139646">
    <property type="component" value="Unassembled WGS sequence"/>
</dbReference>
<protein>
    <submittedName>
        <fullName evidence="2">MBL fold metallo-hydrolase</fullName>
    </submittedName>
</protein>
<dbReference type="EMBL" id="JAKKSL010000009">
    <property type="protein sequence ID" value="MCI2286248.1"/>
    <property type="molecule type" value="Genomic_DNA"/>
</dbReference>
<evidence type="ECO:0000313" key="2">
    <source>
        <dbReference type="EMBL" id="MCI2286248.1"/>
    </source>
</evidence>
<dbReference type="SMART" id="SM00849">
    <property type="entry name" value="Lactamase_B"/>
    <property type="match status" value="1"/>
</dbReference>
<sequence length="344" mass="39401">MTDITYPFSKQPEFNVIQEISPRIYWLRLAMPFSLDHINLWLIEEDSDWTLIDTGPNTPSSKNSWLEIISSQLKNKPIGRVICTHAHPDHIGLVGWISKQQSAQLLMSKGEFEFYHQLFAKKVQAPFSQIEQFYQLGAGDKEAQRYLKHIKIFSDLIYPVPSIYQQLKHEDCVTLGKYLWQVHVGTGHSPEHICLFCEKLNLFISGDQLLPTISSNVSVWPTRPDVNPMADFLSSCHYLNKTINNKTLVLPSHGLPFNGGNVRLNKLIEEMEKNINNLYDFCQQPRTVTDVLPILFKGKLNDSNLMFAYGEALASLNYLCAQGKVEVIQGTNNIHFYQKNNIQC</sequence>
<evidence type="ECO:0000259" key="1">
    <source>
        <dbReference type="SMART" id="SM00849"/>
    </source>
</evidence>